<organism evidence="2 3">
    <name type="scientific">Alicyclobacillus fodiniaquatilis</name>
    <dbReference type="NCBI Taxonomy" id="1661150"/>
    <lineage>
        <taxon>Bacteria</taxon>
        <taxon>Bacillati</taxon>
        <taxon>Bacillota</taxon>
        <taxon>Bacilli</taxon>
        <taxon>Bacillales</taxon>
        <taxon>Alicyclobacillaceae</taxon>
        <taxon>Alicyclobacillus</taxon>
    </lineage>
</organism>
<feature type="signal peptide" evidence="1">
    <location>
        <begin position="1"/>
        <end position="27"/>
    </location>
</feature>
<keyword evidence="3" id="KW-1185">Reference proteome</keyword>
<dbReference type="EMBL" id="JBHUCX010000035">
    <property type="protein sequence ID" value="MFD1675758.1"/>
    <property type="molecule type" value="Genomic_DNA"/>
</dbReference>
<accession>A0ABW4JL29</accession>
<feature type="chain" id="PRO_5045772531" description="Lipoprotein" evidence="1">
    <location>
        <begin position="28"/>
        <end position="177"/>
    </location>
</feature>
<sequence length="177" mass="19608">MKSLHALTLIARVLMITSVLSGCSSHAKNVQHAAININDNFSPSTVNKMVNFVLAHQVLFPAYIPVGGLGAKDYSIKSMTSQPSFTLFSNIKSAWMIISEYSSTTDEPIKSLSWTPDKIKTTGMKYWIHHVAKNITDYYFIKGSTVIMVQNNAKGSPAFPTHLVNFLKPLYTFTSSN</sequence>
<proteinExistence type="predicted"/>
<dbReference type="Proteomes" id="UP001597079">
    <property type="component" value="Unassembled WGS sequence"/>
</dbReference>
<evidence type="ECO:0000313" key="3">
    <source>
        <dbReference type="Proteomes" id="UP001597079"/>
    </source>
</evidence>
<reference evidence="3" key="1">
    <citation type="journal article" date="2019" name="Int. J. Syst. Evol. Microbiol.">
        <title>The Global Catalogue of Microorganisms (GCM) 10K type strain sequencing project: providing services to taxonomists for standard genome sequencing and annotation.</title>
        <authorList>
            <consortium name="The Broad Institute Genomics Platform"/>
            <consortium name="The Broad Institute Genome Sequencing Center for Infectious Disease"/>
            <person name="Wu L."/>
            <person name="Ma J."/>
        </authorList>
    </citation>
    <scope>NUCLEOTIDE SEQUENCE [LARGE SCALE GENOMIC DNA]</scope>
    <source>
        <strain evidence="3">CGMCC 1.12286</strain>
    </source>
</reference>
<evidence type="ECO:0000313" key="2">
    <source>
        <dbReference type="EMBL" id="MFD1675758.1"/>
    </source>
</evidence>
<protein>
    <recommendedName>
        <fullName evidence="4">Lipoprotein</fullName>
    </recommendedName>
</protein>
<keyword evidence="1" id="KW-0732">Signal</keyword>
<dbReference type="RefSeq" id="WP_377943640.1">
    <property type="nucleotide sequence ID" value="NZ_JBHUCX010000035.1"/>
</dbReference>
<evidence type="ECO:0008006" key="4">
    <source>
        <dbReference type="Google" id="ProtNLM"/>
    </source>
</evidence>
<name>A0ABW4JL29_9BACL</name>
<comment type="caution">
    <text evidence="2">The sequence shown here is derived from an EMBL/GenBank/DDBJ whole genome shotgun (WGS) entry which is preliminary data.</text>
</comment>
<gene>
    <name evidence="2" type="ORF">ACFSB2_13735</name>
</gene>
<evidence type="ECO:0000256" key="1">
    <source>
        <dbReference type="SAM" id="SignalP"/>
    </source>
</evidence>
<dbReference type="PROSITE" id="PS51257">
    <property type="entry name" value="PROKAR_LIPOPROTEIN"/>
    <property type="match status" value="1"/>
</dbReference>